<evidence type="ECO:0000313" key="2">
    <source>
        <dbReference type="EMBL" id="NXD32228.1"/>
    </source>
</evidence>
<dbReference type="GO" id="GO:0008270">
    <property type="term" value="F:zinc ion binding"/>
    <property type="evidence" value="ECO:0007669"/>
    <property type="project" value="InterPro"/>
</dbReference>
<sequence>VQSAVLGYPRIGTGRSVKKAIESYWAGKSTAEELQQVAKNVRKERWESMKNAGVDIIPSGEFTLYDQLLDHSYNFGVIPERYASQNLSGLDTYFAMGRGRQDKAKGVDVVACEMGKFFDSNYHVVKVPHSPNTTFKLNNNQQLAEYEEAKALGIITRPVLF</sequence>
<dbReference type="InterPro" id="IPR013215">
    <property type="entry name" value="Cbl-indep_Met_Synth_N"/>
</dbReference>
<keyword evidence="2" id="KW-0808">Transferase</keyword>
<gene>
    <name evidence="2" type="primary">Met26</name>
    <name evidence="2" type="ORF">ELAFOR_R14657</name>
</gene>
<accession>A0A851UU26</accession>
<proteinExistence type="predicted"/>
<feature type="non-terminal residue" evidence="2">
    <location>
        <position position="1"/>
    </location>
</feature>
<dbReference type="SUPFAM" id="SSF51726">
    <property type="entry name" value="UROD/MetE-like"/>
    <property type="match status" value="1"/>
</dbReference>
<dbReference type="Gene3D" id="3.20.20.210">
    <property type="match status" value="1"/>
</dbReference>
<keyword evidence="3" id="KW-1185">Reference proteome</keyword>
<keyword evidence="2" id="KW-0489">Methyltransferase</keyword>
<comment type="caution">
    <text evidence="2">The sequence shown here is derived from an EMBL/GenBank/DDBJ whole genome shotgun (WGS) entry which is preliminary data.</text>
</comment>
<dbReference type="AlphaFoldDB" id="A0A851UU26"/>
<dbReference type="PANTHER" id="PTHR30519">
    <property type="entry name" value="5-METHYLTETRAHYDROPTEROYLTRIGLUTAMATE--HOMOCYSTEINE METHYLTRANSFERASE"/>
    <property type="match status" value="1"/>
</dbReference>
<feature type="non-terminal residue" evidence="2">
    <location>
        <position position="161"/>
    </location>
</feature>
<reference evidence="2" key="1">
    <citation type="submission" date="2019-09" db="EMBL/GenBank/DDBJ databases">
        <title>Bird 10,000 Genomes (B10K) Project - Family phase.</title>
        <authorList>
            <person name="Zhang G."/>
        </authorList>
    </citation>
    <scope>NUCLEOTIDE SEQUENCE</scope>
    <source>
        <strain evidence="2">B10K-IZCAS-20218</strain>
        <tissue evidence="2">Blood</tissue>
    </source>
</reference>
<protein>
    <submittedName>
        <fullName evidence="2">METE methyltransferase</fullName>
    </submittedName>
</protein>
<dbReference type="Proteomes" id="UP000623542">
    <property type="component" value="Unassembled WGS sequence"/>
</dbReference>
<dbReference type="OrthoDB" id="1053771at2759"/>
<dbReference type="GO" id="GO:0032259">
    <property type="term" value="P:methylation"/>
    <property type="evidence" value="ECO:0007669"/>
    <property type="project" value="UniProtKB-KW"/>
</dbReference>
<name>A0A851UU26_9PASS</name>
<dbReference type="EMBL" id="WBNG01004114">
    <property type="protein sequence ID" value="NXD32228.1"/>
    <property type="molecule type" value="Genomic_DNA"/>
</dbReference>
<dbReference type="InterPro" id="IPR038071">
    <property type="entry name" value="UROD/MetE-like_sf"/>
</dbReference>
<dbReference type="Pfam" id="PF08267">
    <property type="entry name" value="Meth_synt_1"/>
    <property type="match status" value="1"/>
</dbReference>
<organism evidence="2 3">
    <name type="scientific">Elachura formosa</name>
    <name type="common">spotted wren-babbler</name>
    <dbReference type="NCBI Taxonomy" id="1463973"/>
    <lineage>
        <taxon>Eukaryota</taxon>
        <taxon>Metazoa</taxon>
        <taxon>Chordata</taxon>
        <taxon>Craniata</taxon>
        <taxon>Vertebrata</taxon>
        <taxon>Euteleostomi</taxon>
        <taxon>Archelosauria</taxon>
        <taxon>Archosauria</taxon>
        <taxon>Dinosauria</taxon>
        <taxon>Saurischia</taxon>
        <taxon>Theropoda</taxon>
        <taxon>Coelurosauria</taxon>
        <taxon>Aves</taxon>
        <taxon>Neognathae</taxon>
        <taxon>Neoaves</taxon>
        <taxon>Telluraves</taxon>
        <taxon>Australaves</taxon>
        <taxon>Passeriformes</taxon>
        <taxon>Elachuridae</taxon>
        <taxon>Elachura</taxon>
    </lineage>
</organism>
<evidence type="ECO:0000259" key="1">
    <source>
        <dbReference type="Pfam" id="PF08267"/>
    </source>
</evidence>
<feature type="domain" description="Cobalamin-independent methionine synthase MetE N-terminal" evidence="1">
    <location>
        <begin position="3"/>
        <end position="160"/>
    </location>
</feature>
<dbReference type="GO" id="GO:0008652">
    <property type="term" value="P:amino acid biosynthetic process"/>
    <property type="evidence" value="ECO:0007669"/>
    <property type="project" value="InterPro"/>
</dbReference>
<evidence type="ECO:0000313" key="3">
    <source>
        <dbReference type="Proteomes" id="UP000623542"/>
    </source>
</evidence>
<dbReference type="GO" id="GO:0003871">
    <property type="term" value="F:5-methyltetrahydropteroyltriglutamate-homocysteine S-methyltransferase activity"/>
    <property type="evidence" value="ECO:0007669"/>
    <property type="project" value="InterPro"/>
</dbReference>